<gene>
    <name evidence="2" type="ORF">LODBEIA_P33540</name>
</gene>
<organism evidence="2 3">
    <name type="scientific">Lodderomyces beijingensis</name>
    <dbReference type="NCBI Taxonomy" id="1775926"/>
    <lineage>
        <taxon>Eukaryota</taxon>
        <taxon>Fungi</taxon>
        <taxon>Dikarya</taxon>
        <taxon>Ascomycota</taxon>
        <taxon>Saccharomycotina</taxon>
        <taxon>Pichiomycetes</taxon>
        <taxon>Debaryomycetaceae</taxon>
        <taxon>Candida/Lodderomyces clade</taxon>
        <taxon>Lodderomyces</taxon>
    </lineage>
</organism>
<accession>A0ABP0ZLV7</accession>
<protein>
    <recommendedName>
        <fullName evidence="4">Nitrogen regulatory protein areA GATA-like domain-containing protein</fullName>
    </recommendedName>
</protein>
<keyword evidence="3" id="KW-1185">Reference proteome</keyword>
<reference evidence="2 3" key="1">
    <citation type="submission" date="2024-03" db="EMBL/GenBank/DDBJ databases">
        <authorList>
            <person name="Brejova B."/>
        </authorList>
    </citation>
    <scope>NUCLEOTIDE SEQUENCE [LARGE SCALE GENOMIC DNA]</scope>
    <source>
        <strain evidence="2 3">CBS 14171</strain>
    </source>
</reference>
<feature type="compositionally biased region" description="Low complexity" evidence="1">
    <location>
        <begin position="130"/>
        <end position="143"/>
    </location>
</feature>
<evidence type="ECO:0000313" key="2">
    <source>
        <dbReference type="EMBL" id="CAK9439130.1"/>
    </source>
</evidence>
<sequence length="278" mass="31876">MSYYNSLDDSVLSSSTNFYINTRFHQNIDYLDYVPRKSSSTRDQSQSQPQHYLQDNSNLLNFVKYINSNPDYKYGNTFLYQRLLNICWRRVFKNQFDLPELNPLTINWDKNSDITWLFGPRVEYPCESGAPASTSDACTSPSSSSPPPQQQLGTSVQEPELELGLELELEDRMSVSSYDSDSELDQDQDQDFIHTSSPAAAARKDSTCSTSSTSSSYYDANEEAPTNQKLKSILRTSTNDKRHEPRTKRSVTFNYIVNTREIIDNISLDYNFLDQNCI</sequence>
<dbReference type="Proteomes" id="UP001497383">
    <property type="component" value="Chromosome 4"/>
</dbReference>
<dbReference type="GeneID" id="92208550"/>
<name>A0ABP0ZLV7_9ASCO</name>
<feature type="region of interest" description="Disordered" evidence="1">
    <location>
        <begin position="196"/>
        <end position="228"/>
    </location>
</feature>
<evidence type="ECO:0000256" key="1">
    <source>
        <dbReference type="SAM" id="MobiDB-lite"/>
    </source>
</evidence>
<feature type="compositionally biased region" description="Low complexity" evidence="1">
    <location>
        <begin position="207"/>
        <end position="216"/>
    </location>
</feature>
<evidence type="ECO:0008006" key="4">
    <source>
        <dbReference type="Google" id="ProtNLM"/>
    </source>
</evidence>
<dbReference type="EMBL" id="OZ022408">
    <property type="protein sequence ID" value="CAK9439130.1"/>
    <property type="molecule type" value="Genomic_DNA"/>
</dbReference>
<proteinExistence type="predicted"/>
<dbReference type="RefSeq" id="XP_066830292.1">
    <property type="nucleotide sequence ID" value="XM_066973455.1"/>
</dbReference>
<evidence type="ECO:0000313" key="3">
    <source>
        <dbReference type="Proteomes" id="UP001497383"/>
    </source>
</evidence>
<feature type="region of interest" description="Disordered" evidence="1">
    <location>
        <begin position="129"/>
        <end position="157"/>
    </location>
</feature>